<dbReference type="VEuPathDB" id="FungiDB:PSTT_09144"/>
<evidence type="ECO:0000313" key="1">
    <source>
        <dbReference type="EMBL" id="POW06279.1"/>
    </source>
</evidence>
<reference evidence="1" key="1">
    <citation type="submission" date="2017-12" db="EMBL/GenBank/DDBJ databases">
        <title>Gene loss provides genomic basis for host adaptation in cereal stripe rust fungi.</title>
        <authorList>
            <person name="Xia C."/>
        </authorList>
    </citation>
    <scope>NUCLEOTIDE SEQUENCE [LARGE SCALE GENOMIC DNA]</scope>
    <source>
        <strain evidence="1">93-210</strain>
    </source>
</reference>
<organism evidence="1 2">
    <name type="scientific">Puccinia striiformis</name>
    <dbReference type="NCBI Taxonomy" id="27350"/>
    <lineage>
        <taxon>Eukaryota</taxon>
        <taxon>Fungi</taxon>
        <taxon>Dikarya</taxon>
        <taxon>Basidiomycota</taxon>
        <taxon>Pucciniomycotina</taxon>
        <taxon>Pucciniomycetes</taxon>
        <taxon>Pucciniales</taxon>
        <taxon>Pucciniaceae</taxon>
        <taxon>Puccinia</taxon>
    </lineage>
</organism>
<dbReference type="AlphaFoldDB" id="A0A2S4V9U2"/>
<evidence type="ECO:0000313" key="2">
    <source>
        <dbReference type="Proteomes" id="UP000239156"/>
    </source>
</evidence>
<dbReference type="EMBL" id="PKSL01000088">
    <property type="protein sequence ID" value="POW06279.1"/>
    <property type="molecule type" value="Genomic_DNA"/>
</dbReference>
<sequence length="118" mass="12564">MSTISIRLTFDIQRLCDVWFAFAADRANVSQNGGVWSTFGAKRHSTSLDVTQTLAEEHRPFAGSASDVLITSSVPHALSSLGAAPWGQSECRLAASQAAGYLTAPELLVKLVILMSAI</sequence>
<name>A0A2S4V9U2_9BASI</name>
<dbReference type="Proteomes" id="UP000239156">
    <property type="component" value="Unassembled WGS sequence"/>
</dbReference>
<comment type="caution">
    <text evidence="1">The sequence shown here is derived from an EMBL/GenBank/DDBJ whole genome shotgun (WGS) entry which is preliminary data.</text>
</comment>
<protein>
    <submittedName>
        <fullName evidence="1">Uncharacterized protein</fullName>
    </submittedName>
</protein>
<proteinExistence type="predicted"/>
<gene>
    <name evidence="1" type="ORF">PSTT_09144</name>
</gene>
<accession>A0A2S4V9U2</accession>
<keyword evidence="2" id="KW-1185">Reference proteome</keyword>